<feature type="transmembrane region" description="Helical" evidence="6">
    <location>
        <begin position="12"/>
        <end position="40"/>
    </location>
</feature>
<evidence type="ECO:0000313" key="7">
    <source>
        <dbReference type="EMBL" id="XBO76779.1"/>
    </source>
</evidence>
<dbReference type="AlphaFoldDB" id="A0AAU7KZF2"/>
<dbReference type="RefSeq" id="WP_348815914.1">
    <property type="nucleotide sequence ID" value="NZ_CP098828.1"/>
</dbReference>
<feature type="transmembrane region" description="Helical" evidence="6">
    <location>
        <begin position="181"/>
        <end position="200"/>
    </location>
</feature>
<evidence type="ECO:0000256" key="5">
    <source>
        <dbReference type="ARBA" id="ARBA00023136"/>
    </source>
</evidence>
<organism evidence="7">
    <name type="scientific">Halomonas sp. H10-59</name>
    <dbReference type="NCBI Taxonomy" id="2950874"/>
    <lineage>
        <taxon>Bacteria</taxon>
        <taxon>Pseudomonadati</taxon>
        <taxon>Pseudomonadota</taxon>
        <taxon>Gammaproteobacteria</taxon>
        <taxon>Oceanospirillales</taxon>
        <taxon>Halomonadaceae</taxon>
        <taxon>Halomonas</taxon>
    </lineage>
</organism>
<dbReference type="InterPro" id="IPR002797">
    <property type="entry name" value="Polysacc_synth"/>
</dbReference>
<reference evidence="7" key="1">
    <citation type="submission" date="2022-06" db="EMBL/GenBank/DDBJ databases">
        <title>A novel DMS-producing enzyme.</title>
        <authorList>
            <person name="Zhang Y."/>
        </authorList>
    </citation>
    <scope>NUCLEOTIDE SEQUENCE</scope>
    <source>
        <strain evidence="7">H10-59</strain>
    </source>
</reference>
<feature type="transmembrane region" description="Helical" evidence="6">
    <location>
        <begin position="90"/>
        <end position="109"/>
    </location>
</feature>
<dbReference type="GO" id="GO:0005886">
    <property type="term" value="C:plasma membrane"/>
    <property type="evidence" value="ECO:0007669"/>
    <property type="project" value="UniProtKB-SubCell"/>
</dbReference>
<gene>
    <name evidence="7" type="ORF">NFG57_08470</name>
</gene>
<feature type="transmembrane region" description="Helical" evidence="6">
    <location>
        <begin position="152"/>
        <end position="169"/>
    </location>
</feature>
<evidence type="ECO:0000256" key="3">
    <source>
        <dbReference type="ARBA" id="ARBA00022692"/>
    </source>
</evidence>
<evidence type="ECO:0000256" key="1">
    <source>
        <dbReference type="ARBA" id="ARBA00004651"/>
    </source>
</evidence>
<feature type="transmembrane region" description="Helical" evidence="6">
    <location>
        <begin position="254"/>
        <end position="278"/>
    </location>
</feature>
<keyword evidence="4 6" id="KW-1133">Transmembrane helix</keyword>
<feature type="transmembrane region" description="Helical" evidence="6">
    <location>
        <begin position="220"/>
        <end position="242"/>
    </location>
</feature>
<dbReference type="PANTHER" id="PTHR30250">
    <property type="entry name" value="PST FAMILY PREDICTED COLANIC ACID TRANSPORTER"/>
    <property type="match status" value="1"/>
</dbReference>
<evidence type="ECO:0000256" key="4">
    <source>
        <dbReference type="ARBA" id="ARBA00022989"/>
    </source>
</evidence>
<dbReference type="InterPro" id="IPR050833">
    <property type="entry name" value="Poly_Biosynth_Transport"/>
</dbReference>
<evidence type="ECO:0000256" key="2">
    <source>
        <dbReference type="ARBA" id="ARBA00022475"/>
    </source>
</evidence>
<sequence length="424" mass="47790">MPSGSNLFSTTVFIRLVNIGLRGSSLLAKFLLIFLIAYYLAPKEVAIYGLLVATISYSIYVIGFDFYVYTTRELLGSRSDEWLRLLRDQSVFTVIVYSIILPLLFFLFIADLLPWKVAPWFFVLLVFEHLAQELNRLLVAMSRQLYASIAHFLRSGVWVLVVAVIFWLYPKFRTLEVLLMAWAVGGALACSMGFVAIARLDRACLKNSIDWRWLAQGVKVALPLLFATLAIRALFTVDRYWLEAVGGEEALAAYVLFAGVANAVTSFLDAGVFVFLYPKIVRAFQIKDLTMFESGMKSLFRQTVIVALMMCVAAAVLIHPVLMVLGKEVYFNHVGMLYFLLFATFLFAVSMIPHYGLYAMGNDKSIICSNVVSVFVFLGLGFMLTETFPVLGIPVSLCGSFFAMLVLKAFFYYRLKRLMTVRFG</sequence>
<keyword evidence="2" id="KW-1003">Cell membrane</keyword>
<feature type="transmembrane region" description="Helical" evidence="6">
    <location>
        <begin position="390"/>
        <end position="413"/>
    </location>
</feature>
<keyword evidence="5 6" id="KW-0472">Membrane</keyword>
<protein>
    <submittedName>
        <fullName evidence="7">Oligosaccharide flippase family protein</fullName>
    </submittedName>
</protein>
<name>A0AAU7KZF2_9GAMM</name>
<evidence type="ECO:0000256" key="6">
    <source>
        <dbReference type="SAM" id="Phobius"/>
    </source>
</evidence>
<feature type="transmembrane region" description="Helical" evidence="6">
    <location>
        <begin position="115"/>
        <end position="131"/>
    </location>
</feature>
<comment type="subcellular location">
    <subcellularLocation>
        <location evidence="1">Cell membrane</location>
        <topology evidence="1">Multi-pass membrane protein</topology>
    </subcellularLocation>
</comment>
<feature type="transmembrane region" description="Helical" evidence="6">
    <location>
        <begin position="337"/>
        <end position="358"/>
    </location>
</feature>
<feature type="transmembrane region" description="Helical" evidence="6">
    <location>
        <begin position="299"/>
        <end position="325"/>
    </location>
</feature>
<dbReference type="Pfam" id="PF01943">
    <property type="entry name" value="Polysacc_synt"/>
    <property type="match status" value="1"/>
</dbReference>
<accession>A0AAU7KZF2</accession>
<feature type="transmembrane region" description="Helical" evidence="6">
    <location>
        <begin position="46"/>
        <end position="69"/>
    </location>
</feature>
<dbReference type="PANTHER" id="PTHR30250:SF11">
    <property type="entry name" value="O-ANTIGEN TRANSPORTER-RELATED"/>
    <property type="match status" value="1"/>
</dbReference>
<proteinExistence type="predicted"/>
<keyword evidence="3 6" id="KW-0812">Transmembrane</keyword>
<dbReference type="EMBL" id="CP098828">
    <property type="protein sequence ID" value="XBO76779.1"/>
    <property type="molecule type" value="Genomic_DNA"/>
</dbReference>
<feature type="transmembrane region" description="Helical" evidence="6">
    <location>
        <begin position="365"/>
        <end position="384"/>
    </location>
</feature>